<organism evidence="1">
    <name type="scientific">viral metagenome</name>
    <dbReference type="NCBI Taxonomy" id="1070528"/>
    <lineage>
        <taxon>unclassified sequences</taxon>
        <taxon>metagenomes</taxon>
        <taxon>organismal metagenomes</taxon>
    </lineage>
</organism>
<name>A0A6C0IZB2_9ZZZZ</name>
<dbReference type="AlphaFoldDB" id="A0A6C0IZB2"/>
<reference evidence="1" key="1">
    <citation type="journal article" date="2020" name="Nature">
        <title>Giant virus diversity and host interactions through global metagenomics.</title>
        <authorList>
            <person name="Schulz F."/>
            <person name="Roux S."/>
            <person name="Paez-Espino D."/>
            <person name="Jungbluth S."/>
            <person name="Walsh D.A."/>
            <person name="Denef V.J."/>
            <person name="McMahon K.D."/>
            <person name="Konstantinidis K.T."/>
            <person name="Eloe-Fadrosh E.A."/>
            <person name="Kyrpides N.C."/>
            <person name="Woyke T."/>
        </authorList>
    </citation>
    <scope>NUCLEOTIDE SEQUENCE</scope>
    <source>
        <strain evidence="1">GVMAG-M-3300025572-1</strain>
    </source>
</reference>
<accession>A0A6C0IZB2</accession>
<evidence type="ECO:0000313" key="1">
    <source>
        <dbReference type="EMBL" id="QHT97785.1"/>
    </source>
</evidence>
<dbReference type="EMBL" id="MN740283">
    <property type="protein sequence ID" value="QHT97785.1"/>
    <property type="molecule type" value="Genomic_DNA"/>
</dbReference>
<sequence length="63" mass="7334">MERAMVKEESPYVLSCGGTELYQQDRLGGRLERSEWLGNGWCQLLLRKTILSKEARSCEERRS</sequence>
<protein>
    <submittedName>
        <fullName evidence="1">Uncharacterized protein</fullName>
    </submittedName>
</protein>
<proteinExistence type="predicted"/>